<feature type="transmembrane region" description="Helical" evidence="6">
    <location>
        <begin position="727"/>
        <end position="748"/>
    </location>
</feature>
<feature type="transmembrane region" description="Helical" evidence="6">
    <location>
        <begin position="684"/>
        <end position="706"/>
    </location>
</feature>
<feature type="domain" description="ABC3 transporter permease C-terminal" evidence="7">
    <location>
        <begin position="687"/>
        <end position="797"/>
    </location>
</feature>
<feature type="transmembrane region" description="Helical" evidence="6">
    <location>
        <begin position="21"/>
        <end position="42"/>
    </location>
</feature>
<keyword evidence="10" id="KW-1185">Reference proteome</keyword>
<gene>
    <name evidence="9" type="ORF">KK083_24170</name>
</gene>
<dbReference type="Proteomes" id="UP001319200">
    <property type="component" value="Unassembled WGS sequence"/>
</dbReference>
<name>A0AAP2DP73_9BACT</name>
<evidence type="ECO:0000313" key="10">
    <source>
        <dbReference type="Proteomes" id="UP001319200"/>
    </source>
</evidence>
<evidence type="ECO:0000313" key="9">
    <source>
        <dbReference type="EMBL" id="MBT1700005.1"/>
    </source>
</evidence>
<feature type="transmembrane region" description="Helical" evidence="6">
    <location>
        <begin position="768"/>
        <end position="788"/>
    </location>
</feature>
<evidence type="ECO:0000256" key="2">
    <source>
        <dbReference type="ARBA" id="ARBA00022475"/>
    </source>
</evidence>
<dbReference type="Pfam" id="PF12704">
    <property type="entry name" value="MacB_PCD"/>
    <property type="match status" value="1"/>
</dbReference>
<keyword evidence="5 6" id="KW-0472">Membrane</keyword>
<feature type="transmembrane region" description="Helical" evidence="6">
    <location>
        <begin position="441"/>
        <end position="461"/>
    </location>
</feature>
<evidence type="ECO:0000259" key="7">
    <source>
        <dbReference type="Pfam" id="PF02687"/>
    </source>
</evidence>
<keyword evidence="3 6" id="KW-0812">Transmembrane</keyword>
<evidence type="ECO:0000259" key="8">
    <source>
        <dbReference type="Pfam" id="PF12704"/>
    </source>
</evidence>
<evidence type="ECO:0000256" key="1">
    <source>
        <dbReference type="ARBA" id="ARBA00004651"/>
    </source>
</evidence>
<dbReference type="InterPro" id="IPR003838">
    <property type="entry name" value="ABC3_permease_C"/>
</dbReference>
<accession>A0AAP2DP73</accession>
<feature type="domain" description="MacB-like periplasmic core" evidence="8">
    <location>
        <begin position="20"/>
        <end position="207"/>
    </location>
</feature>
<dbReference type="RefSeq" id="WP_254168303.1">
    <property type="nucleotide sequence ID" value="NZ_JAHESF010000033.1"/>
</dbReference>
<comment type="caution">
    <text evidence="9">The sequence shown here is derived from an EMBL/GenBank/DDBJ whole genome shotgun (WGS) entry which is preliminary data.</text>
</comment>
<feature type="transmembrane region" description="Helical" evidence="6">
    <location>
        <begin position="292"/>
        <end position="316"/>
    </location>
</feature>
<feature type="transmembrane region" description="Helical" evidence="6">
    <location>
        <begin position="389"/>
        <end position="415"/>
    </location>
</feature>
<organism evidence="9 10">
    <name type="scientific">Chryseosolibacter histidini</name>
    <dbReference type="NCBI Taxonomy" id="2782349"/>
    <lineage>
        <taxon>Bacteria</taxon>
        <taxon>Pseudomonadati</taxon>
        <taxon>Bacteroidota</taxon>
        <taxon>Cytophagia</taxon>
        <taxon>Cytophagales</taxon>
        <taxon>Chryseotaleaceae</taxon>
        <taxon>Chryseosolibacter</taxon>
    </lineage>
</organism>
<comment type="subcellular location">
    <subcellularLocation>
        <location evidence="1">Cell membrane</location>
        <topology evidence="1">Multi-pass membrane protein</topology>
    </subcellularLocation>
</comment>
<dbReference type="InterPro" id="IPR025857">
    <property type="entry name" value="MacB_PCD"/>
</dbReference>
<evidence type="ECO:0000256" key="3">
    <source>
        <dbReference type="ARBA" id="ARBA00022692"/>
    </source>
</evidence>
<evidence type="ECO:0000256" key="6">
    <source>
        <dbReference type="SAM" id="Phobius"/>
    </source>
</evidence>
<sequence length="807" mass="90358">MIRNYIQVAIRNLVRNKFFSAINIFGLAVSMTICMAIIMLVADQMQYDRHNTKRNRIFRVNTFAVNEKGEDRSSLDNASSPMTLRQELLENYTGFEKVVRIRRGFGNGWLEFENQDVNIPVKGFFADPEIFDVLEYEFRYGNPRTALQEPYTVVLTQKAASKLFNEENPIGQTIKVGGVGTYTVTGVLKETENKSHIFFEALGSMASVKSLEAEGKFGKSLDDWLNFWNGWTYVLLEEGREVRDVEPYFEKIYQQHIATVTDPNVFKAKFRLQSINDVTPGRLVNNPIGPSLPWAIVYFLSGLAAVIMLTSCFNFTNLSIARSLRRAKEIGVRKVAGAARWQIFMQFLSESVVVALCSLVLAFFLLIFIKPLLLQLTLVRVFMWNFETNYAVLAVFMVFATVVGILAGFFPAVVLSGFQPVKVLKSLTTVKLFSKMGMRKALLVSQFSISLIFILSALVMYRQVELFLTKDYGFNMKDNIMIRLNNTSAQALKSELLKYPNVQNVTASSHVPSAGVEWGNEFKKTEDPDWTSFSYYLVDEDYLKNMEVALVAGNFFAAANGESNKNFIVINEEAVKALDFKTAAEAVGEEVMYRPDSSRKVIAGVVKDYNHQMLMSKLGPLALMWHDSSANLLQVRYTGTEASASKTIEKAWSVVNPGLKVDYKLVESEIKLFYNTLFGDLVDVLGVVAALAIMISCLGLLGMATYTIETRMREISIRKVLGSSDQALVILLSKGFLKILLVAIAIGLPAAWFINNLWLELIAYHTEIGVTLALTGILILLLLGAITIGSQTLRAAFTNLVDNLKGE</sequence>
<evidence type="ECO:0000256" key="4">
    <source>
        <dbReference type="ARBA" id="ARBA00022989"/>
    </source>
</evidence>
<protein>
    <submittedName>
        <fullName evidence="9">ABC transporter permease</fullName>
    </submittedName>
</protein>
<dbReference type="PANTHER" id="PTHR30572:SF18">
    <property type="entry name" value="ABC-TYPE MACROLIDE FAMILY EXPORT SYSTEM PERMEASE COMPONENT 2"/>
    <property type="match status" value="1"/>
</dbReference>
<reference evidence="9 10" key="1">
    <citation type="submission" date="2021-05" db="EMBL/GenBank/DDBJ databases">
        <title>A Polyphasic approach of four new species of the genus Ohtaekwangia: Ohtaekwangia histidinii sp. nov., Ohtaekwangia cretensis sp. nov., Ohtaekwangia indiensis sp. nov., Ohtaekwangia reichenbachii sp. nov. from diverse environment.</title>
        <authorList>
            <person name="Octaviana S."/>
        </authorList>
    </citation>
    <scope>NUCLEOTIDE SEQUENCE [LARGE SCALE GENOMIC DNA]</scope>
    <source>
        <strain evidence="9 10">PWU4</strain>
    </source>
</reference>
<dbReference type="PANTHER" id="PTHR30572">
    <property type="entry name" value="MEMBRANE COMPONENT OF TRANSPORTER-RELATED"/>
    <property type="match status" value="1"/>
</dbReference>
<proteinExistence type="predicted"/>
<dbReference type="InterPro" id="IPR050250">
    <property type="entry name" value="Macrolide_Exporter_MacB"/>
</dbReference>
<feature type="domain" description="ABC3 transporter permease C-terminal" evidence="7">
    <location>
        <begin position="303"/>
        <end position="418"/>
    </location>
</feature>
<dbReference type="EMBL" id="JAHESF010000033">
    <property type="protein sequence ID" value="MBT1700005.1"/>
    <property type="molecule type" value="Genomic_DNA"/>
</dbReference>
<feature type="transmembrane region" description="Helical" evidence="6">
    <location>
        <begin position="347"/>
        <end position="369"/>
    </location>
</feature>
<evidence type="ECO:0000256" key="5">
    <source>
        <dbReference type="ARBA" id="ARBA00023136"/>
    </source>
</evidence>
<keyword evidence="2" id="KW-1003">Cell membrane</keyword>
<dbReference type="Pfam" id="PF02687">
    <property type="entry name" value="FtsX"/>
    <property type="match status" value="2"/>
</dbReference>
<dbReference type="GO" id="GO:0022857">
    <property type="term" value="F:transmembrane transporter activity"/>
    <property type="evidence" value="ECO:0007669"/>
    <property type="project" value="TreeGrafter"/>
</dbReference>
<dbReference type="AlphaFoldDB" id="A0AAP2DP73"/>
<dbReference type="GO" id="GO:0005886">
    <property type="term" value="C:plasma membrane"/>
    <property type="evidence" value="ECO:0007669"/>
    <property type="project" value="UniProtKB-SubCell"/>
</dbReference>
<keyword evidence="4 6" id="KW-1133">Transmembrane helix</keyword>